<dbReference type="EMBL" id="JRPN01000020">
    <property type="protein sequence ID" value="KGT76728.1"/>
    <property type="molecule type" value="Genomic_DNA"/>
</dbReference>
<gene>
    <name evidence="1" type="ORF">MA20_28610</name>
</gene>
<dbReference type="AlphaFoldDB" id="A0A0A3YSS4"/>
<evidence type="ECO:0000313" key="1">
    <source>
        <dbReference type="EMBL" id="KGT76728.1"/>
    </source>
</evidence>
<protein>
    <submittedName>
        <fullName evidence="1">Uncharacterized protein</fullName>
    </submittedName>
</protein>
<name>A0A0A3YSS4_BRAJP</name>
<evidence type="ECO:0000313" key="2">
    <source>
        <dbReference type="Proteomes" id="UP000030377"/>
    </source>
</evidence>
<dbReference type="Proteomes" id="UP000030377">
    <property type="component" value="Unassembled WGS sequence"/>
</dbReference>
<sequence length="69" mass="8335">MPDVREKQREARRKIIRQWAKLPKDKRQSMQGISEFARTAAQQNENAFVRSRRDPYQKIMGWLLPRSHL</sequence>
<accession>A0A0A3YSS4</accession>
<dbReference type="RefSeq" id="WP_028157470.1">
    <property type="nucleotide sequence ID" value="NZ_CP081350.1"/>
</dbReference>
<organism evidence="1 2">
    <name type="scientific">Bradyrhizobium japonicum</name>
    <dbReference type="NCBI Taxonomy" id="375"/>
    <lineage>
        <taxon>Bacteria</taxon>
        <taxon>Pseudomonadati</taxon>
        <taxon>Pseudomonadota</taxon>
        <taxon>Alphaproteobacteria</taxon>
        <taxon>Hyphomicrobiales</taxon>
        <taxon>Nitrobacteraceae</taxon>
        <taxon>Bradyrhizobium</taxon>
    </lineage>
</organism>
<reference evidence="1 2" key="1">
    <citation type="submission" date="2014-09" db="EMBL/GenBank/DDBJ databases">
        <title>Draft genome of Bradyrhizobium japonicum Is-34.</title>
        <authorList>
            <person name="Tsurumaru H."/>
            <person name="Yamakawa T."/>
            <person name="Hashimoto S."/>
            <person name="Okizaki K."/>
            <person name="Kanesaki Y."/>
            <person name="Yoshikawa H."/>
            <person name="Yajima S."/>
        </authorList>
    </citation>
    <scope>NUCLEOTIDE SEQUENCE [LARGE SCALE GENOMIC DNA]</scope>
    <source>
        <strain evidence="1 2">Is-34</strain>
    </source>
</reference>
<proteinExistence type="predicted"/>
<comment type="caution">
    <text evidence="1">The sequence shown here is derived from an EMBL/GenBank/DDBJ whole genome shotgun (WGS) entry which is preliminary data.</text>
</comment>